<dbReference type="AlphaFoldDB" id="A0A2P8E559"/>
<reference evidence="1 2" key="1">
    <citation type="submission" date="2018-03" db="EMBL/GenBank/DDBJ databases">
        <title>Genomic Encyclopedia of Archaeal and Bacterial Type Strains, Phase II (KMG-II): from individual species to whole genera.</title>
        <authorList>
            <person name="Goeker M."/>
        </authorList>
    </citation>
    <scope>NUCLEOTIDE SEQUENCE [LARGE SCALE GENOMIC DNA]</scope>
    <source>
        <strain evidence="1 2">DSM 45211</strain>
    </source>
</reference>
<organism evidence="1 2">
    <name type="scientific">Haloactinopolyspora alba</name>
    <dbReference type="NCBI Taxonomy" id="648780"/>
    <lineage>
        <taxon>Bacteria</taxon>
        <taxon>Bacillati</taxon>
        <taxon>Actinomycetota</taxon>
        <taxon>Actinomycetes</taxon>
        <taxon>Jiangellales</taxon>
        <taxon>Jiangellaceae</taxon>
        <taxon>Haloactinopolyspora</taxon>
    </lineage>
</organism>
<dbReference type="Gene3D" id="3.30.530.20">
    <property type="match status" value="1"/>
</dbReference>
<dbReference type="OrthoDB" id="5951835at2"/>
<name>A0A2P8E559_9ACTN</name>
<accession>A0A2P8E559</accession>
<gene>
    <name evidence="1" type="ORF">CLV30_10579</name>
</gene>
<comment type="caution">
    <text evidence="1">The sequence shown here is derived from an EMBL/GenBank/DDBJ whole genome shotgun (WGS) entry which is preliminary data.</text>
</comment>
<evidence type="ECO:0000313" key="2">
    <source>
        <dbReference type="Proteomes" id="UP000243528"/>
    </source>
</evidence>
<protein>
    <submittedName>
        <fullName evidence="1">Polyketide cyclase/dehydrase/lipid transport protein</fullName>
    </submittedName>
</protein>
<dbReference type="InterPro" id="IPR023393">
    <property type="entry name" value="START-like_dom_sf"/>
</dbReference>
<dbReference type="InterPro" id="IPR019587">
    <property type="entry name" value="Polyketide_cyclase/dehydratase"/>
</dbReference>
<evidence type="ECO:0000313" key="1">
    <source>
        <dbReference type="EMBL" id="PSL04614.1"/>
    </source>
</evidence>
<dbReference type="EMBL" id="PYGE01000005">
    <property type="protein sequence ID" value="PSL04614.1"/>
    <property type="molecule type" value="Genomic_DNA"/>
</dbReference>
<dbReference type="Pfam" id="PF10604">
    <property type="entry name" value="Polyketide_cyc2"/>
    <property type="match status" value="1"/>
</dbReference>
<proteinExistence type="predicted"/>
<keyword evidence="2" id="KW-1185">Reference proteome</keyword>
<dbReference type="SUPFAM" id="SSF55961">
    <property type="entry name" value="Bet v1-like"/>
    <property type="match status" value="1"/>
</dbReference>
<sequence>MAVIRNSVVIRCTPAEAFDYLSDLRSEHEWNPDCQMVEKLTEGPIGVGTTYRAKWRHGGPPIEPEVVAYDRPHMWRTHNGGPLEVTFTGRVEGVAEGTLLSIEFAPRPHGWFRLAFPLFLVSIRRAEKNHMRHIREALERRSQSPSRT</sequence>
<dbReference type="RefSeq" id="WP_106536821.1">
    <property type="nucleotide sequence ID" value="NZ_PYGE01000005.1"/>
</dbReference>
<dbReference type="Proteomes" id="UP000243528">
    <property type="component" value="Unassembled WGS sequence"/>
</dbReference>